<feature type="compositionally biased region" description="Acidic residues" evidence="1">
    <location>
        <begin position="18"/>
        <end position="30"/>
    </location>
</feature>
<accession>A0A5E4QW79</accession>
<dbReference type="EMBL" id="FZQP02005388">
    <property type="protein sequence ID" value="VVD01492.1"/>
    <property type="molecule type" value="Genomic_DNA"/>
</dbReference>
<feature type="region of interest" description="Disordered" evidence="1">
    <location>
        <begin position="1"/>
        <end position="86"/>
    </location>
</feature>
<name>A0A5E4QW79_9NEOP</name>
<evidence type="ECO:0000313" key="3">
    <source>
        <dbReference type="Proteomes" id="UP000324832"/>
    </source>
</evidence>
<proteinExistence type="predicted"/>
<dbReference type="AlphaFoldDB" id="A0A5E4QW79"/>
<evidence type="ECO:0000313" key="2">
    <source>
        <dbReference type="EMBL" id="VVD01492.1"/>
    </source>
</evidence>
<gene>
    <name evidence="2" type="ORF">LSINAPIS_LOCUS11901</name>
</gene>
<organism evidence="2 3">
    <name type="scientific">Leptidea sinapis</name>
    <dbReference type="NCBI Taxonomy" id="189913"/>
    <lineage>
        <taxon>Eukaryota</taxon>
        <taxon>Metazoa</taxon>
        <taxon>Ecdysozoa</taxon>
        <taxon>Arthropoda</taxon>
        <taxon>Hexapoda</taxon>
        <taxon>Insecta</taxon>
        <taxon>Pterygota</taxon>
        <taxon>Neoptera</taxon>
        <taxon>Endopterygota</taxon>
        <taxon>Lepidoptera</taxon>
        <taxon>Glossata</taxon>
        <taxon>Ditrysia</taxon>
        <taxon>Papilionoidea</taxon>
        <taxon>Pieridae</taxon>
        <taxon>Dismorphiinae</taxon>
        <taxon>Leptidea</taxon>
    </lineage>
</organism>
<reference evidence="2 3" key="1">
    <citation type="submission" date="2017-07" db="EMBL/GenBank/DDBJ databases">
        <authorList>
            <person name="Talla V."/>
            <person name="Backstrom N."/>
        </authorList>
    </citation>
    <scope>NUCLEOTIDE SEQUENCE [LARGE SCALE GENOMIC DNA]</scope>
</reference>
<feature type="compositionally biased region" description="Basic and acidic residues" evidence="1">
    <location>
        <begin position="220"/>
        <end position="231"/>
    </location>
</feature>
<feature type="compositionally biased region" description="Basic residues" evidence="1">
    <location>
        <begin position="60"/>
        <end position="73"/>
    </location>
</feature>
<keyword evidence="3" id="KW-1185">Reference proteome</keyword>
<sequence length="270" mass="32277">MLRTGEEISLPESSDLPEYYDEEYLNEDNMQDERRTKQGCKVGEVEQTQVNEPQDPIVQGRKRGRPRKRKGGHRTTDKTSTDQVHEANQKYRMTHRTVDGQLEVNNDMKMPLMYSMECKASVPSEDIKNKPEIMTREQKAEHRRKYNAEKKRLSRSKEDIRMRETIRNRLSKRIERSHMTPRQRQMERDRNTAARRRLREDPAYREKERLRNSAARRRSRQDPAYREKEQARNTAARRRIRQKEQARKTAISMLQGHQVFGDIVINVETQ</sequence>
<protein>
    <submittedName>
        <fullName evidence="2">Uncharacterized protein</fullName>
    </submittedName>
</protein>
<evidence type="ECO:0000256" key="1">
    <source>
        <dbReference type="SAM" id="MobiDB-lite"/>
    </source>
</evidence>
<feature type="region of interest" description="Disordered" evidence="1">
    <location>
        <begin position="136"/>
        <end position="244"/>
    </location>
</feature>
<dbReference type="Proteomes" id="UP000324832">
    <property type="component" value="Unassembled WGS sequence"/>
</dbReference>
<feature type="compositionally biased region" description="Basic and acidic residues" evidence="1">
    <location>
        <begin position="74"/>
        <end position="86"/>
    </location>
</feature>
<feature type="compositionally biased region" description="Basic and acidic residues" evidence="1">
    <location>
        <begin position="136"/>
        <end position="211"/>
    </location>
</feature>